<dbReference type="InterPro" id="IPR008972">
    <property type="entry name" value="Cupredoxin"/>
</dbReference>
<gene>
    <name evidence="2" type="ORF">LIP_3456</name>
</gene>
<dbReference type="EMBL" id="AP014924">
    <property type="protein sequence ID" value="BAS29268.1"/>
    <property type="molecule type" value="Genomic_DNA"/>
</dbReference>
<name>A0A0K2SQ65_LIMPI</name>
<proteinExistence type="predicted"/>
<dbReference type="Gene3D" id="2.60.40.420">
    <property type="entry name" value="Cupredoxins - blue copper proteins"/>
    <property type="match status" value="1"/>
</dbReference>
<dbReference type="InterPro" id="IPR028096">
    <property type="entry name" value="EfeO_Cupredoxin"/>
</dbReference>
<organism evidence="2 3">
    <name type="scientific">Limnochorda pilosa</name>
    <dbReference type="NCBI Taxonomy" id="1555112"/>
    <lineage>
        <taxon>Bacteria</taxon>
        <taxon>Bacillati</taxon>
        <taxon>Bacillota</taxon>
        <taxon>Limnochordia</taxon>
        <taxon>Limnochordales</taxon>
        <taxon>Limnochordaceae</taxon>
        <taxon>Limnochorda</taxon>
    </lineage>
</organism>
<dbReference type="KEGG" id="lpil:LIP_3456"/>
<evidence type="ECO:0000313" key="3">
    <source>
        <dbReference type="Proteomes" id="UP000065807"/>
    </source>
</evidence>
<dbReference type="PATRIC" id="fig|1555112.3.peg.3492"/>
<reference evidence="3" key="1">
    <citation type="submission" date="2015-07" db="EMBL/GenBank/DDBJ databases">
        <title>Complete genome sequence and phylogenetic analysis of Limnochorda pilosa.</title>
        <authorList>
            <person name="Watanabe M."/>
            <person name="Kojima H."/>
            <person name="Fukui M."/>
        </authorList>
    </citation>
    <scope>NUCLEOTIDE SEQUENCE [LARGE SCALE GENOMIC DNA]</scope>
    <source>
        <strain evidence="3">HC45</strain>
    </source>
</reference>
<dbReference type="AlphaFoldDB" id="A0A0K2SQ65"/>
<evidence type="ECO:0000313" key="2">
    <source>
        <dbReference type="EMBL" id="BAS29268.1"/>
    </source>
</evidence>
<sequence length="118" mass="12867">MSAAFFFLRPIAGGPPAPGEGVRVDLSMAGFDPPRIEVQAGESVTLRLVNRDNRFHTDGGGWHQFAIDEMGIDVRVAPLQTQTVTLTPTRAGTVEFYCDICCGGRENPYMRGRLVVRG</sequence>
<dbReference type="Proteomes" id="UP000065807">
    <property type="component" value="Chromosome"/>
</dbReference>
<dbReference type="Pfam" id="PF13473">
    <property type="entry name" value="Cupredoxin_1"/>
    <property type="match status" value="1"/>
</dbReference>
<dbReference type="CDD" id="cd00920">
    <property type="entry name" value="Cupredoxin"/>
    <property type="match status" value="1"/>
</dbReference>
<accession>A0A0K2SQ65</accession>
<protein>
    <submittedName>
        <fullName evidence="2">Cytochrome C oxidase subunit II</fullName>
    </submittedName>
</protein>
<dbReference type="STRING" id="1555112.LIP_3456"/>
<dbReference type="SUPFAM" id="SSF49503">
    <property type="entry name" value="Cupredoxins"/>
    <property type="match status" value="1"/>
</dbReference>
<evidence type="ECO:0000259" key="1">
    <source>
        <dbReference type="Pfam" id="PF13473"/>
    </source>
</evidence>
<reference evidence="3" key="2">
    <citation type="journal article" date="2016" name="Int. J. Syst. Evol. Microbiol.">
        <title>Complete genome sequence and cell structure of Limnochorda pilosa, a Gram-negative spore-former within the phylum Firmicutes.</title>
        <authorList>
            <person name="Watanabe M."/>
            <person name="Kojima H."/>
            <person name="Fukui M."/>
        </authorList>
    </citation>
    <scope>NUCLEOTIDE SEQUENCE [LARGE SCALE GENOMIC DNA]</scope>
    <source>
        <strain evidence="3">HC45</strain>
    </source>
</reference>
<keyword evidence="3" id="KW-1185">Reference proteome</keyword>
<feature type="domain" description="EfeO-type cupredoxin-like" evidence="1">
    <location>
        <begin position="21"/>
        <end position="116"/>
    </location>
</feature>